<dbReference type="EMBL" id="FWXD01000017">
    <property type="protein sequence ID" value="SMC27493.1"/>
    <property type="molecule type" value="Genomic_DNA"/>
</dbReference>
<keyword evidence="1" id="KW-1133">Transmembrane helix</keyword>
<dbReference type="Pfam" id="PF12729">
    <property type="entry name" value="4HB_MCP_1"/>
    <property type="match status" value="1"/>
</dbReference>
<keyword evidence="1" id="KW-0472">Membrane</keyword>
<feature type="transmembrane region" description="Helical" evidence="1">
    <location>
        <begin position="186"/>
        <end position="206"/>
    </location>
</feature>
<evidence type="ECO:0000259" key="2">
    <source>
        <dbReference type="Pfam" id="PF12729"/>
    </source>
</evidence>
<name>A0A1W1XU56_9NEIS</name>
<proteinExistence type="predicted"/>
<organism evidence="3 4">
    <name type="scientific">Andreprevotia lacus DSM 23236</name>
    <dbReference type="NCBI Taxonomy" id="1121001"/>
    <lineage>
        <taxon>Bacteria</taxon>
        <taxon>Pseudomonadati</taxon>
        <taxon>Pseudomonadota</taxon>
        <taxon>Betaproteobacteria</taxon>
        <taxon>Neisseriales</taxon>
        <taxon>Chitinibacteraceae</taxon>
        <taxon>Andreprevotia</taxon>
    </lineage>
</organism>
<evidence type="ECO:0000313" key="4">
    <source>
        <dbReference type="Proteomes" id="UP000192761"/>
    </source>
</evidence>
<evidence type="ECO:0000313" key="3">
    <source>
        <dbReference type="EMBL" id="SMC27493.1"/>
    </source>
</evidence>
<feature type="domain" description="Chemotaxis methyl-accepting receptor HlyB-like 4HB MCP" evidence="2">
    <location>
        <begin position="8"/>
        <end position="167"/>
    </location>
</feature>
<dbReference type="Proteomes" id="UP000192761">
    <property type="component" value="Unassembled WGS sequence"/>
</dbReference>
<dbReference type="STRING" id="1121001.SAMN02745857_02871"/>
<gene>
    <name evidence="3" type="ORF">SAMN02745857_02871</name>
</gene>
<keyword evidence="1" id="KW-0812">Transmembrane</keyword>
<keyword evidence="4" id="KW-1185">Reference proteome</keyword>
<evidence type="ECO:0000256" key="1">
    <source>
        <dbReference type="SAM" id="Phobius"/>
    </source>
</evidence>
<sequence>MKKSLLRLSLGQRLAAGFAAVIVLLGAVSAYSWHTMNTLQAQLNDAVGSSSRRLETVHQLKEAVLAEEGHLLALMLADQPAKARVLTEQLDGAHRRVTELGRQLAELETGGAPRDLQLALGGYNSEIAQIREMLDIEDRYGANTEVNIELRQRRTALFGVLDHMLAARGAQLQQAMQSSNASVSAARLWLVVLGATAAVIALFTGWRITRTVMREVGVDLNAAVDLAADLANGKLKLSMRRADFGAGSVMDSLLAMRDRMMDGWRYRKTAAGNAALTARDKLVDGRARQLLVLIDGQRALSALIEVFGETAWAQLRELEAMGFITRADGMAAPVDVPVEAVMQAFEPELVPEPA</sequence>
<reference evidence="3 4" key="1">
    <citation type="submission" date="2017-04" db="EMBL/GenBank/DDBJ databases">
        <authorList>
            <person name="Afonso C.L."/>
            <person name="Miller P.J."/>
            <person name="Scott M.A."/>
            <person name="Spackman E."/>
            <person name="Goraichik I."/>
            <person name="Dimitrov K.M."/>
            <person name="Suarez D.L."/>
            <person name="Swayne D.E."/>
        </authorList>
    </citation>
    <scope>NUCLEOTIDE SEQUENCE [LARGE SCALE GENOMIC DNA]</scope>
    <source>
        <strain evidence="3 4">DSM 23236</strain>
    </source>
</reference>
<dbReference type="InterPro" id="IPR024478">
    <property type="entry name" value="HlyB_4HB_MCP"/>
</dbReference>
<protein>
    <submittedName>
        <fullName evidence="3">Four helix bundle sensory module for signal transduction</fullName>
    </submittedName>
</protein>
<dbReference type="AlphaFoldDB" id="A0A1W1XU56"/>
<dbReference type="OrthoDB" id="5295681at2"/>
<accession>A0A1W1XU56</accession>
<dbReference type="RefSeq" id="WP_084091499.1">
    <property type="nucleotide sequence ID" value="NZ_FWXD01000017.1"/>
</dbReference>